<reference evidence="3 4" key="1">
    <citation type="journal article" date="2014" name="Nature">
        <title>The genome of the recently domesticated crop plant sugar beet (Beta vulgaris).</title>
        <authorList>
            <person name="Dohm J.C."/>
            <person name="Minoche A.E."/>
            <person name="Holtgrawe D."/>
            <person name="Capella-Gutierrez S."/>
            <person name="Zakrzewski F."/>
            <person name="Tafer H."/>
            <person name="Rupp O."/>
            <person name="Sorensen T.R."/>
            <person name="Stracke R."/>
            <person name="Reinhardt R."/>
            <person name="Goesmann A."/>
            <person name="Kraft T."/>
            <person name="Schulz B."/>
            <person name="Stadler P.F."/>
            <person name="Schmidt T."/>
            <person name="Gabaldon T."/>
            <person name="Lehrach H."/>
            <person name="Weisshaar B."/>
            <person name="Himmelbauer H."/>
        </authorList>
    </citation>
    <scope>NUCLEOTIDE SEQUENCE [LARGE SCALE GENOMIC DNA]</scope>
    <source>
        <tissue evidence="3">Taproot</tissue>
    </source>
</reference>
<feature type="compositionally biased region" description="Polar residues" evidence="1">
    <location>
        <begin position="1"/>
        <end position="13"/>
    </location>
</feature>
<dbReference type="AlphaFoldDB" id="A0A0J8BBR0"/>
<dbReference type="OrthoDB" id="1939300at2759"/>
<organism evidence="3 4">
    <name type="scientific">Beta vulgaris subsp. vulgaris</name>
    <name type="common">Beet</name>
    <dbReference type="NCBI Taxonomy" id="3555"/>
    <lineage>
        <taxon>Eukaryota</taxon>
        <taxon>Viridiplantae</taxon>
        <taxon>Streptophyta</taxon>
        <taxon>Embryophyta</taxon>
        <taxon>Tracheophyta</taxon>
        <taxon>Spermatophyta</taxon>
        <taxon>Magnoliopsida</taxon>
        <taxon>eudicotyledons</taxon>
        <taxon>Gunneridae</taxon>
        <taxon>Pentapetalae</taxon>
        <taxon>Caryophyllales</taxon>
        <taxon>Chenopodiaceae</taxon>
        <taxon>Betoideae</taxon>
        <taxon>Beta</taxon>
    </lineage>
</organism>
<feature type="region of interest" description="Disordered" evidence="1">
    <location>
        <begin position="199"/>
        <end position="295"/>
    </location>
</feature>
<sequence length="398" mass="43345">MSAPSQLRKTTNYADIVRSFPSSNIPEQPPPPHGEGGNTDVPGNSSLPTPIPQFQSTSAGVGSENIASASSPPPKSANAPIHHSNPANPAILSITENEEPSQQNPKNPEPDHNLISDVSLSCLLGKPFGDPIPSSVVIAKLRREWSVLKGEVSFVEMGNGWVMFKFSNHEDKTFVWEHRPWADHNLHLLVDRLKASTINSPRTTPAPHKEAESSGRWIKVVPKRKGRTSTATKKAKVQDPGFKTPQTEANKLTQQEKLTNPVTSQLNVSTSDINKDNLHPSGPQKSQPYVSTTSNLEPLLANETIEEADPEYVEALQTLQSTIPPPAFPPIINEYGSNIGHMSPSSSDTALAHELSEVDKLFLDALGHGKEITISSESSKRRRTEDEEDSASSKQKKK</sequence>
<dbReference type="eggNOG" id="KOG1075">
    <property type="taxonomic scope" value="Eukaryota"/>
</dbReference>
<feature type="compositionally biased region" description="Polar residues" evidence="1">
    <location>
        <begin position="244"/>
        <end position="272"/>
    </location>
</feature>
<proteinExistence type="predicted"/>
<evidence type="ECO:0000259" key="2">
    <source>
        <dbReference type="Pfam" id="PF14111"/>
    </source>
</evidence>
<evidence type="ECO:0000313" key="3">
    <source>
        <dbReference type="EMBL" id="KMS97387.1"/>
    </source>
</evidence>
<evidence type="ECO:0000313" key="4">
    <source>
        <dbReference type="Proteomes" id="UP000035740"/>
    </source>
</evidence>
<accession>A0A0J8BBR0</accession>
<dbReference type="EMBL" id="KQ090323">
    <property type="protein sequence ID" value="KMS97387.1"/>
    <property type="molecule type" value="Genomic_DNA"/>
</dbReference>
<dbReference type="InterPro" id="IPR025558">
    <property type="entry name" value="DUF4283"/>
</dbReference>
<feature type="region of interest" description="Disordered" evidence="1">
    <location>
        <begin position="1"/>
        <end position="88"/>
    </location>
</feature>
<dbReference type="Pfam" id="PF14111">
    <property type="entry name" value="DUF4283"/>
    <property type="match status" value="1"/>
</dbReference>
<keyword evidence="4" id="KW-1185">Reference proteome</keyword>
<feature type="compositionally biased region" description="Polar residues" evidence="1">
    <location>
        <begin position="41"/>
        <end position="60"/>
    </location>
</feature>
<evidence type="ECO:0000256" key="1">
    <source>
        <dbReference type="SAM" id="MobiDB-lite"/>
    </source>
</evidence>
<feature type="region of interest" description="Disordered" evidence="1">
    <location>
        <begin position="372"/>
        <end position="398"/>
    </location>
</feature>
<gene>
    <name evidence="3" type="ORF">BVRB_6g155560</name>
</gene>
<protein>
    <recommendedName>
        <fullName evidence="2">DUF4283 domain-containing protein</fullName>
    </recommendedName>
</protein>
<name>A0A0J8BBR0_BETVV</name>
<feature type="domain" description="DUF4283" evidence="2">
    <location>
        <begin position="122"/>
        <end position="194"/>
    </location>
</feature>
<feature type="compositionally biased region" description="Polar residues" evidence="1">
    <location>
        <begin position="283"/>
        <end position="295"/>
    </location>
</feature>
<dbReference type="Proteomes" id="UP000035740">
    <property type="component" value="Unassembled WGS sequence"/>
</dbReference>
<dbReference type="Gramene" id="KMS97387">
    <property type="protein sequence ID" value="KMS97387"/>
    <property type="gene ID" value="BVRB_6g155560"/>
</dbReference>